<dbReference type="Pfam" id="PF01120">
    <property type="entry name" value="Alpha_L_fucos"/>
    <property type="match status" value="1"/>
</dbReference>
<keyword evidence="10" id="KW-1185">Reference proteome</keyword>
<keyword evidence="6" id="KW-0326">Glycosidase</keyword>
<organism evidence="9 10">
    <name type="scientific">Spirosoma liriopis</name>
    <dbReference type="NCBI Taxonomy" id="2937440"/>
    <lineage>
        <taxon>Bacteria</taxon>
        <taxon>Pseudomonadati</taxon>
        <taxon>Bacteroidota</taxon>
        <taxon>Cytophagia</taxon>
        <taxon>Cytophagales</taxon>
        <taxon>Cytophagaceae</taxon>
        <taxon>Spirosoma</taxon>
    </lineage>
</organism>
<evidence type="ECO:0000256" key="1">
    <source>
        <dbReference type="ARBA" id="ARBA00004071"/>
    </source>
</evidence>
<name>A0ABT0HKZ2_9BACT</name>
<dbReference type="InterPro" id="IPR013780">
    <property type="entry name" value="Glyco_hydro_b"/>
</dbReference>
<dbReference type="Proteomes" id="UP001202180">
    <property type="component" value="Unassembled WGS sequence"/>
</dbReference>
<dbReference type="EMBL" id="JALPRF010000002">
    <property type="protein sequence ID" value="MCK8492610.1"/>
    <property type="molecule type" value="Genomic_DNA"/>
</dbReference>
<dbReference type="InterPro" id="IPR000933">
    <property type="entry name" value="Glyco_hydro_29"/>
</dbReference>
<feature type="chain" id="PRO_5046195262" description="alpha-L-fucosidase" evidence="7">
    <location>
        <begin position="22"/>
        <end position="716"/>
    </location>
</feature>
<evidence type="ECO:0000313" key="9">
    <source>
        <dbReference type="EMBL" id="MCK8492610.1"/>
    </source>
</evidence>
<dbReference type="RefSeq" id="WP_248477223.1">
    <property type="nucleotide sequence ID" value="NZ_JALPRF010000002.1"/>
</dbReference>
<evidence type="ECO:0000256" key="5">
    <source>
        <dbReference type="ARBA" id="ARBA00022801"/>
    </source>
</evidence>
<evidence type="ECO:0000256" key="2">
    <source>
        <dbReference type="ARBA" id="ARBA00007951"/>
    </source>
</evidence>
<dbReference type="PANTHER" id="PTHR10030">
    <property type="entry name" value="ALPHA-L-FUCOSIDASE"/>
    <property type="match status" value="1"/>
</dbReference>
<dbReference type="Gene3D" id="2.60.40.1180">
    <property type="entry name" value="Golgi alpha-mannosidase II"/>
    <property type="match status" value="1"/>
</dbReference>
<evidence type="ECO:0000313" key="10">
    <source>
        <dbReference type="Proteomes" id="UP001202180"/>
    </source>
</evidence>
<evidence type="ECO:0000256" key="4">
    <source>
        <dbReference type="ARBA" id="ARBA00022729"/>
    </source>
</evidence>
<comment type="similarity">
    <text evidence="2">Belongs to the glycosyl hydrolase 29 family.</text>
</comment>
<feature type="signal peptide" evidence="7">
    <location>
        <begin position="1"/>
        <end position="21"/>
    </location>
</feature>
<sequence>MTIRTVLLAALAVISFSSLHAQIEPKALKEWKDQKYSMFIHFGGIYSVLGGVWNDKPVTVGLSEQIQAHAGIYSDTYARVARQFNPTHWNADSIALLAKRAGMRSIVITSKHHDGFCMFKTATTDFNVVDATPFKRDVIKELSDACRRHGITFGLYFSLIDWHFPEASPISSHNSDLITPAHHTYNKQQITELLTNYGPVAELWFDMGSQSLEQSRDMRNLVHRLQPNCMIGSRIGNDMGDFTVMGDNQEPDYTIGVPWQSPASFFDETWGYRSWQKHVPEDEKYREKLTSLIRVVSRGGKYLLNIGPKGDGSVVPYEKDILLKIGSWLQKNGEAIYGVDPDPFYTTFAWGSVTSRPNKLYLHVLSRPEGNKITLSNLTGTIKSVSVLGEKTESMRFNQEKNGPVITLPSGLNPKKEVNVLVVEFTDGYKVAPYNPVLESDKKILLTSANAYKHYSNSGVDYNSRFQSTVAESWTVQPRQSGRFRPTLVYTDEEKGQKIDLTLATNTSVVTLDGDKPIKLATDLTKLTFGPIYLSGPFDSGIGALSSDAQNIDPAKPWPTAKGQLWQSKSDWKNGQVYPLPADMTTAYYLLQEITAPADQSILVGITSGDGLVVALNGKQLFVRNNPEKKPSEKDVLLLPLQKGKNQLLIKLFNNFQKQTPAGIDYAVPQVIYRKQLLPVSLKGGSYYPVRWQAHNPVSPHRTLLLPNMEVEWIKE</sequence>
<dbReference type="PANTHER" id="PTHR10030:SF37">
    <property type="entry name" value="ALPHA-L-FUCOSIDASE-RELATED"/>
    <property type="match status" value="1"/>
</dbReference>
<protein>
    <recommendedName>
        <fullName evidence="3">alpha-L-fucosidase</fullName>
        <ecNumber evidence="3">3.2.1.51</ecNumber>
    </recommendedName>
</protein>
<proteinExistence type="inferred from homology"/>
<dbReference type="EC" id="3.2.1.51" evidence="3"/>
<keyword evidence="5" id="KW-0378">Hydrolase</keyword>
<comment type="function">
    <text evidence="1">Alpha-L-fucosidase is responsible for hydrolyzing the alpha-1,6-linked fucose joined to the reducing-end N-acetylglucosamine of the carbohydrate moieties of glycoproteins.</text>
</comment>
<dbReference type="SMART" id="SM00812">
    <property type="entry name" value="Alpha_L_fucos"/>
    <property type="match status" value="1"/>
</dbReference>
<dbReference type="SUPFAM" id="SSF51445">
    <property type="entry name" value="(Trans)glycosidases"/>
    <property type="match status" value="1"/>
</dbReference>
<dbReference type="InterPro" id="IPR016286">
    <property type="entry name" value="FUC_metazoa-typ"/>
</dbReference>
<evidence type="ECO:0000256" key="7">
    <source>
        <dbReference type="SAM" id="SignalP"/>
    </source>
</evidence>
<dbReference type="InterPro" id="IPR017853">
    <property type="entry name" value="GH"/>
</dbReference>
<dbReference type="PRINTS" id="PR00741">
    <property type="entry name" value="GLHYDRLASE29"/>
</dbReference>
<accession>A0ABT0HKZ2</accession>
<gene>
    <name evidence="9" type="ORF">M0L20_12155</name>
</gene>
<feature type="domain" description="Glycoside hydrolase family 29 N-terminal" evidence="8">
    <location>
        <begin position="21"/>
        <end position="334"/>
    </location>
</feature>
<evidence type="ECO:0000256" key="3">
    <source>
        <dbReference type="ARBA" id="ARBA00012662"/>
    </source>
</evidence>
<comment type="caution">
    <text evidence="9">The sequence shown here is derived from an EMBL/GenBank/DDBJ whole genome shotgun (WGS) entry which is preliminary data.</text>
</comment>
<evidence type="ECO:0000259" key="8">
    <source>
        <dbReference type="Pfam" id="PF01120"/>
    </source>
</evidence>
<evidence type="ECO:0000256" key="6">
    <source>
        <dbReference type="ARBA" id="ARBA00023295"/>
    </source>
</evidence>
<reference evidence="9 10" key="1">
    <citation type="submission" date="2022-04" db="EMBL/GenBank/DDBJ databases">
        <title>Spirosoma sp. strain RP8 genome sequencing and assembly.</title>
        <authorList>
            <person name="Jung Y."/>
        </authorList>
    </citation>
    <scope>NUCLEOTIDE SEQUENCE [LARGE SCALE GENOMIC DNA]</scope>
    <source>
        <strain evidence="9 10">RP8</strain>
    </source>
</reference>
<dbReference type="Gene3D" id="3.20.20.80">
    <property type="entry name" value="Glycosidases"/>
    <property type="match status" value="1"/>
</dbReference>
<dbReference type="InterPro" id="IPR057739">
    <property type="entry name" value="Glyco_hydro_29_N"/>
</dbReference>
<keyword evidence="4 7" id="KW-0732">Signal</keyword>